<feature type="domain" description="Transposase IS110-like N-terminal" evidence="1">
    <location>
        <begin position="16"/>
        <end position="164"/>
    </location>
</feature>
<dbReference type="RefSeq" id="WP_349878880.1">
    <property type="nucleotide sequence ID" value="NZ_CP157974.1"/>
</dbReference>
<accession>A0AAU7R1T2</accession>
<dbReference type="InterPro" id="IPR002525">
    <property type="entry name" value="Transp_IS110-like_N"/>
</dbReference>
<organism evidence="3">
    <name type="scientific">Micromonospora sp. HUAS YX12</name>
    <dbReference type="NCBI Taxonomy" id="3156396"/>
    <lineage>
        <taxon>Bacteria</taxon>
        <taxon>Bacillati</taxon>
        <taxon>Actinomycetota</taxon>
        <taxon>Actinomycetes</taxon>
        <taxon>Micromonosporales</taxon>
        <taxon>Micromonosporaceae</taxon>
        <taxon>Micromonospora</taxon>
    </lineage>
</organism>
<dbReference type="Pfam" id="PF01548">
    <property type="entry name" value="DEDD_Tnp_IS110"/>
    <property type="match status" value="1"/>
</dbReference>
<dbReference type="InterPro" id="IPR003346">
    <property type="entry name" value="Transposase_20"/>
</dbReference>
<gene>
    <name evidence="3" type="ORF">ABIH81_02820</name>
</gene>
<name>A0AAU7R1T2_9ACTN</name>
<dbReference type="AlphaFoldDB" id="A0AAU7R1T2"/>
<dbReference type="InterPro" id="IPR047650">
    <property type="entry name" value="Transpos_IS110"/>
</dbReference>
<dbReference type="GO" id="GO:0004803">
    <property type="term" value="F:transposase activity"/>
    <property type="evidence" value="ECO:0007669"/>
    <property type="project" value="InterPro"/>
</dbReference>
<evidence type="ECO:0000259" key="2">
    <source>
        <dbReference type="Pfam" id="PF02371"/>
    </source>
</evidence>
<dbReference type="GO" id="GO:0003677">
    <property type="term" value="F:DNA binding"/>
    <property type="evidence" value="ECO:0007669"/>
    <property type="project" value="InterPro"/>
</dbReference>
<dbReference type="Pfam" id="PF02371">
    <property type="entry name" value="Transposase_20"/>
    <property type="match status" value="1"/>
</dbReference>
<dbReference type="GO" id="GO:0006313">
    <property type="term" value="P:DNA transposition"/>
    <property type="evidence" value="ECO:0007669"/>
    <property type="project" value="InterPro"/>
</dbReference>
<dbReference type="NCBIfam" id="NF033542">
    <property type="entry name" value="transpos_IS110"/>
    <property type="match status" value="1"/>
</dbReference>
<feature type="domain" description="Transposase IS116/IS110/IS902 C-terminal" evidence="2">
    <location>
        <begin position="242"/>
        <end position="323"/>
    </location>
</feature>
<evidence type="ECO:0000313" key="3">
    <source>
        <dbReference type="EMBL" id="XBT82451.1"/>
    </source>
</evidence>
<sequence>MARIVERVADRYDVVVGVDTHTDTHTAVVVDRLGGVLAQVTVSTDPDGLARLLDFAVAQTPPQGRRLWAVEGTRAHGQGLCRLLTAAGEPVCEAPKPAAASRRRGGKSDQLDAVAAAHAVLAAPAGRVTVPRSDGPREALRLLLICRRHHTDARTATINLVKALILTADDTLRHTLRGLSTTTQIARLAALDLPETTDLPLEEHTRRRELATLARQIHILDAALADNHRRLRTLVSELCPPLLDQPGVGPVTAAIALTAWSHPGRVRSEAAYATLAGAAPIPVASGRTDRHRLNRGGDRTLNSALHTIALTRRRIHPETRDYITRRRAEGRTTREITRCLKRYIARQLYRTITTHHRTP</sequence>
<dbReference type="EMBL" id="CP157974">
    <property type="protein sequence ID" value="XBT82451.1"/>
    <property type="molecule type" value="Genomic_DNA"/>
</dbReference>
<protein>
    <submittedName>
        <fullName evidence="3">IS110 family transposase</fullName>
    </submittedName>
</protein>
<evidence type="ECO:0000259" key="1">
    <source>
        <dbReference type="Pfam" id="PF01548"/>
    </source>
</evidence>
<proteinExistence type="predicted"/>
<reference evidence="3" key="1">
    <citation type="submission" date="2024-06" db="EMBL/GenBank/DDBJ databases">
        <title>Micromonospora sp. strain HUAS YX12 genome sequences.</title>
        <authorList>
            <person name="Mo P."/>
        </authorList>
    </citation>
    <scope>NUCLEOTIDE SEQUENCE</scope>
    <source>
        <strain evidence="3">HUAS YX12</strain>
    </source>
</reference>
<dbReference type="PANTHER" id="PTHR33055">
    <property type="entry name" value="TRANSPOSASE FOR INSERTION SEQUENCE ELEMENT IS1111A"/>
    <property type="match status" value="1"/>
</dbReference>
<dbReference type="PANTHER" id="PTHR33055:SF16">
    <property type="entry name" value="TRANSPOSASE FOR INSERTION SEQUENCE ELEMENT IS1547"/>
    <property type="match status" value="1"/>
</dbReference>